<protein>
    <submittedName>
        <fullName evidence="1">Uncharacterized protein</fullName>
    </submittedName>
</protein>
<proteinExistence type="predicted"/>
<dbReference type="PATRIC" id="fig|1286106.3.peg.1634"/>
<evidence type="ECO:0000313" key="1">
    <source>
        <dbReference type="EMBL" id="EMR12822.1"/>
    </source>
</evidence>
<dbReference type="EMBL" id="APHR01000040">
    <property type="protein sequence ID" value="EMR12822.1"/>
    <property type="molecule type" value="Genomic_DNA"/>
</dbReference>
<comment type="caution">
    <text evidence="1">The sequence shown here is derived from an EMBL/GenBank/DDBJ whole genome shotgun (WGS) entry which is preliminary data.</text>
</comment>
<accession>M7P022</accession>
<organism evidence="1 2">
    <name type="scientific">Methylophaga lonarensis MPL</name>
    <dbReference type="NCBI Taxonomy" id="1286106"/>
    <lineage>
        <taxon>Bacteria</taxon>
        <taxon>Pseudomonadati</taxon>
        <taxon>Pseudomonadota</taxon>
        <taxon>Gammaproteobacteria</taxon>
        <taxon>Thiotrichales</taxon>
        <taxon>Piscirickettsiaceae</taxon>
        <taxon>Methylophaga</taxon>
    </lineage>
</organism>
<dbReference type="AlphaFoldDB" id="M7P022"/>
<dbReference type="Proteomes" id="UP000012019">
    <property type="component" value="Unassembled WGS sequence"/>
</dbReference>
<evidence type="ECO:0000313" key="2">
    <source>
        <dbReference type="Proteomes" id="UP000012019"/>
    </source>
</evidence>
<gene>
    <name evidence="1" type="ORF">MPL1_08147</name>
</gene>
<reference evidence="1 2" key="1">
    <citation type="journal article" date="2013" name="Genome Announc.">
        <title>Draft Genome Sequence of Methylophaga lonarensis MPLT, a Haloalkaliphilic (Non-Methane-Utilizing) Methylotroph.</title>
        <authorList>
            <person name="Shetty S.A."/>
            <person name="Marathe N.P."/>
            <person name="Munot H."/>
            <person name="Antony C.P."/>
            <person name="Dhotre D.P."/>
            <person name="Murrell J.C."/>
            <person name="Shouche Y.S."/>
        </authorList>
    </citation>
    <scope>NUCLEOTIDE SEQUENCE [LARGE SCALE GENOMIC DNA]</scope>
    <source>
        <strain evidence="1 2">MPL</strain>
    </source>
</reference>
<keyword evidence="2" id="KW-1185">Reference proteome</keyword>
<dbReference type="STRING" id="1286106.MPL1_08147"/>
<name>M7P022_9GAMM</name>
<sequence length="61" mass="6762">MVRQKNHKDHGDIAVSLDICDSMRSFRILLKTKIGGGFGHKADNFSIMSDRIDPISCSKIG</sequence>